<keyword evidence="7" id="KW-1185">Reference proteome</keyword>
<reference evidence="6" key="1">
    <citation type="journal article" date="2020" name="Front. Microbiol.">
        <title>Gene regulatory networks of Penicillium echinulatum 2HH and Penicillium oxalicum 114-2 inferred by a computational biology approach.</title>
        <authorList>
            <person name="Lenz A.R."/>
            <person name="Galan-Vasquez E."/>
            <person name="Balbinot E."/>
            <person name="De Abreu F.P."/>
            <person name="De Oliveira N.S."/>
            <person name="Da Rosa L.O."/>
            <person name="De Avila E Silva S."/>
            <person name="Camassola M."/>
            <person name="Dillon A.J.P."/>
            <person name="Perez-Rueda E."/>
        </authorList>
    </citation>
    <scope>NUCLEOTIDE SEQUENCE</scope>
    <source>
        <strain evidence="6">S1M29</strain>
    </source>
</reference>
<dbReference type="GO" id="GO:0016020">
    <property type="term" value="C:membrane"/>
    <property type="evidence" value="ECO:0007669"/>
    <property type="project" value="UniProtKB-SubCell"/>
</dbReference>
<evidence type="ECO:0000313" key="6">
    <source>
        <dbReference type="EMBL" id="KAF7713076.1"/>
    </source>
</evidence>
<dbReference type="PANTHER" id="PTHR31465">
    <property type="entry name" value="PROTEIN RTA1-RELATED"/>
    <property type="match status" value="1"/>
</dbReference>
<dbReference type="Pfam" id="PF04479">
    <property type="entry name" value="RTA1"/>
    <property type="match status" value="1"/>
</dbReference>
<evidence type="ECO:0000256" key="5">
    <source>
        <dbReference type="SAM" id="Phobius"/>
    </source>
</evidence>
<dbReference type="AlphaFoldDB" id="A0A8J8WHK3"/>
<feature type="transmembrane region" description="Helical" evidence="5">
    <location>
        <begin position="158"/>
        <end position="180"/>
    </location>
</feature>
<dbReference type="EMBL" id="WIWV01000134">
    <property type="protein sequence ID" value="KAF7713076.1"/>
    <property type="molecule type" value="Genomic_DNA"/>
</dbReference>
<protein>
    <submittedName>
        <fullName evidence="6">Uncharacterized protein</fullName>
    </submittedName>
</protein>
<name>A0A8J8WHK3_9EURO</name>
<evidence type="ECO:0000256" key="3">
    <source>
        <dbReference type="ARBA" id="ARBA00022989"/>
    </source>
</evidence>
<feature type="transmembrane region" description="Helical" evidence="5">
    <location>
        <begin position="120"/>
        <end position="138"/>
    </location>
</feature>
<feature type="transmembrane region" description="Helical" evidence="5">
    <location>
        <begin position="232"/>
        <end position="254"/>
    </location>
</feature>
<evidence type="ECO:0000256" key="4">
    <source>
        <dbReference type="ARBA" id="ARBA00023136"/>
    </source>
</evidence>
<evidence type="ECO:0000313" key="7">
    <source>
        <dbReference type="Proteomes" id="UP000631181"/>
    </source>
</evidence>
<dbReference type="PANTHER" id="PTHR31465:SF1">
    <property type="entry name" value="PROTEIN RTA1-RELATED"/>
    <property type="match status" value="1"/>
</dbReference>
<feature type="transmembrane region" description="Helical" evidence="5">
    <location>
        <begin position="192"/>
        <end position="212"/>
    </location>
</feature>
<evidence type="ECO:0000256" key="1">
    <source>
        <dbReference type="ARBA" id="ARBA00004141"/>
    </source>
</evidence>
<proteinExistence type="predicted"/>
<organism evidence="6 7">
    <name type="scientific">Penicillium ucsense</name>
    <dbReference type="NCBI Taxonomy" id="2839758"/>
    <lineage>
        <taxon>Eukaryota</taxon>
        <taxon>Fungi</taxon>
        <taxon>Dikarya</taxon>
        <taxon>Ascomycota</taxon>
        <taxon>Pezizomycotina</taxon>
        <taxon>Eurotiomycetes</taxon>
        <taxon>Eurotiomycetidae</taxon>
        <taxon>Eurotiales</taxon>
        <taxon>Aspergillaceae</taxon>
        <taxon>Penicillium</taxon>
    </lineage>
</organism>
<keyword evidence="2 5" id="KW-0812">Transmembrane</keyword>
<dbReference type="OrthoDB" id="4521223at2759"/>
<gene>
    <name evidence="6" type="ORF">PECM_001641</name>
</gene>
<comment type="subcellular location">
    <subcellularLocation>
        <location evidence="1">Membrane</location>
        <topology evidence="1">Multi-pass membrane protein</topology>
    </subcellularLocation>
</comment>
<keyword evidence="3 5" id="KW-1133">Transmembrane helix</keyword>
<feature type="transmembrane region" description="Helical" evidence="5">
    <location>
        <begin position="84"/>
        <end position="108"/>
    </location>
</feature>
<accession>A0A8J8WHK3</accession>
<evidence type="ECO:0000256" key="2">
    <source>
        <dbReference type="ARBA" id="ARBA00022692"/>
    </source>
</evidence>
<dbReference type="InterPro" id="IPR007568">
    <property type="entry name" value="RTA1"/>
</dbReference>
<dbReference type="Proteomes" id="UP000631181">
    <property type="component" value="Unassembled WGS sequence"/>
</dbReference>
<keyword evidence="4 5" id="KW-0472">Membrane</keyword>
<sequence length="355" mass="39945">MTPLTKERDELGSRDVYKAHDVSGGGSERRSREYFDSWVICKLFLWRRMFNTNSAMVTGSLHARSFGYVDPNFPNPGGVNDTSIIIYGYTPSIALAAFAAAWFFVHLVLHTAQTCKFRSWWWITFSVGMIFEIVGYIARSLSAKQDPYNLNYFVLNYFFIVTAPVFIAAGIYTILSALIARLGSRYTFLRPTIILAFFITSDVISTIVQIAGATLIGVKESNSEDPTTANNILLAGLAYQVFAMSVFVILMLAFEFRARRAIKERRLQVFCLSFTVATLMVYMRTIFRLIETAEGLGANLSTNEVYFACLEFAPIALVALLLCIWHPGRCLGPKVRDSRERFAKRDGSDPASVQY</sequence>
<comment type="caution">
    <text evidence="6">The sequence shown here is derived from an EMBL/GenBank/DDBJ whole genome shotgun (WGS) entry which is preliminary data.</text>
</comment>
<feature type="transmembrane region" description="Helical" evidence="5">
    <location>
        <begin position="266"/>
        <end position="285"/>
    </location>
</feature>
<feature type="transmembrane region" description="Helical" evidence="5">
    <location>
        <begin position="305"/>
        <end position="325"/>
    </location>
</feature>